<evidence type="ECO:0000313" key="2">
    <source>
        <dbReference type="EMBL" id="VUZ98520.1"/>
    </source>
</evidence>
<reference evidence="3" key="1">
    <citation type="submission" date="2016-07" db="EMBL/GenBank/DDBJ databases">
        <authorList>
            <consortium name="Pathogen Informatics"/>
        </authorList>
    </citation>
    <scope>NUCLEOTIDE SEQUENCE [LARGE SCALE GENOMIC DNA]</scope>
</reference>
<accession>A0A565A1C3</accession>
<keyword evidence="1" id="KW-0812">Transmembrane</keyword>
<evidence type="ECO:0000256" key="1">
    <source>
        <dbReference type="SAM" id="Phobius"/>
    </source>
</evidence>
<feature type="transmembrane region" description="Helical" evidence="1">
    <location>
        <begin position="770"/>
        <end position="791"/>
    </location>
</feature>
<sequence length="844" mass="100071">MDDSVVEKATNFLKTDVNSHFFVERTSYANYSERGNTLTYYYILNVNVMANLENSGECEDCQTCNPFIQKICCNLAQIAKNWEQNCSAFNLSSINCNDYFIYWLYGKIKESKSNNKEINCLYRKLKSSWKCKPLDNTCVKKYSHIEDINVLKNKKELYDFTEYYSAIKSVLTRKNTSNKNTYCEYINYIFHLYEKIHKGYYAFYSGYYDKDIKHFKTIFSNVKDELQFLGDKCPTVNVNLVLDKASNSIKQIKQGVYKDFVKENSKDLQDVDKDDEIKNSPLHKFYSKLNESYFVDISKSAELNPDNDKYFKNNAEFLKIWEQIQKILKVWENELVRNNNLSSNQKCEYFNYWLYDKLKDNIEPPKVIPFLYRISELLNKEKQCKSKKYEFHIEQIPNKKRLHDFVENYEIIKGKLNKTEKKENYCKYIKAFFNLYKHMEQDKNGLQGYRDEIIHFKSKFYENVSELNFLNNKCPGKCLKYIFTNNYKENCSLEEQSKQGGREGDKICLFENNPTVPYGLIPRDSEIYKKYEEFSQEYNSEYYKTYCTKLSTSKCRDKGVDKICLKLVKNLIHLSGMPRNNKRDEHCYLLKHWLYDEIRKIFGNSSYDVSKEPVIDELKEVVYRINNYYLHDQPCYCDFVGTLKTWKEEKELHDYFQSYDKIESNINADSGKCDKFLKNIVAINKLYEEHFGECCYCYRSGDCYDSCPGYFKCDEKYDPYNIFVKLGCNEEISKNFKKVNKPQGIDNYVISETIKSILLALKSKFDLFDFVTLSVLGILGTLMIFFIFYKFTPLGRASHKKGYSNEITMNNLRENFERELAQSTPRNVNGRGNAKRIRIAYQTA</sequence>
<organism evidence="2 3">
    <name type="scientific">Plasmodium vivax</name>
    <name type="common">malaria parasite P. vivax</name>
    <dbReference type="NCBI Taxonomy" id="5855"/>
    <lineage>
        <taxon>Eukaryota</taxon>
        <taxon>Sar</taxon>
        <taxon>Alveolata</taxon>
        <taxon>Apicomplexa</taxon>
        <taxon>Aconoidasida</taxon>
        <taxon>Haemosporida</taxon>
        <taxon>Plasmodiidae</taxon>
        <taxon>Plasmodium</taxon>
        <taxon>Plasmodium (Plasmodium)</taxon>
    </lineage>
</organism>
<dbReference type="VEuPathDB" id="PlasmoDB:PVP01_1347300"/>
<gene>
    <name evidence="2" type="ORF">PVP01_1347300</name>
</gene>
<keyword evidence="1" id="KW-1133">Transmembrane helix</keyword>
<dbReference type="VEuPathDB" id="PlasmoDB:PVW1_130053800"/>
<dbReference type="VEuPathDB" id="PlasmoDB:PVPAM_130062300"/>
<protein>
    <submittedName>
        <fullName evidence="2">VIR protein</fullName>
    </submittedName>
</protein>
<evidence type="ECO:0000313" key="3">
    <source>
        <dbReference type="Proteomes" id="UP000220605"/>
    </source>
</evidence>
<dbReference type="OrthoDB" id="381600at2759"/>
<dbReference type="VEuPathDB" id="PlasmoDB:PVX_003490"/>
<name>A0A565A1C3_PLAVI</name>
<proteinExistence type="predicted"/>
<dbReference type="Pfam" id="PF05795">
    <property type="entry name" value="Plasmodium_Vir"/>
    <property type="match status" value="4"/>
</dbReference>
<dbReference type="Proteomes" id="UP000220605">
    <property type="component" value="Chromosome 13"/>
</dbReference>
<dbReference type="AlphaFoldDB" id="A0A565A1C3"/>
<keyword evidence="1" id="KW-0472">Membrane</keyword>
<dbReference type="EMBL" id="LT635624">
    <property type="protein sequence ID" value="VUZ98520.1"/>
    <property type="molecule type" value="Genomic_DNA"/>
</dbReference>
<dbReference type="InterPro" id="IPR008780">
    <property type="entry name" value="Plasmodium_Vir"/>
</dbReference>